<dbReference type="InterPro" id="IPR009057">
    <property type="entry name" value="Homeodomain-like_sf"/>
</dbReference>
<dbReference type="PROSITE" id="PS00675">
    <property type="entry name" value="SIGMA54_INTERACT_1"/>
    <property type="match status" value="1"/>
</dbReference>
<dbReference type="Gene3D" id="3.40.50.2300">
    <property type="match status" value="1"/>
</dbReference>
<proteinExistence type="predicted"/>
<name>A0A401G3G6_9BACT</name>
<reference evidence="9" key="1">
    <citation type="submission" date="2017-11" db="EMBL/GenBank/DDBJ databases">
        <authorList>
            <person name="Watanabe M."/>
            <person name="Kojima H."/>
        </authorList>
    </citation>
    <scope>NUCLEOTIDE SEQUENCE [LARGE SCALE GENOMIC DNA]</scope>
    <source>
        <strain evidence="9">Tokyo 01</strain>
    </source>
</reference>
<dbReference type="InterPro" id="IPR027417">
    <property type="entry name" value="P-loop_NTPase"/>
</dbReference>
<evidence type="ECO:0000256" key="4">
    <source>
        <dbReference type="ARBA" id="ARBA00023163"/>
    </source>
</evidence>
<dbReference type="EMBL" id="BEXT01000001">
    <property type="protein sequence ID" value="GBC63743.1"/>
    <property type="molecule type" value="Genomic_DNA"/>
</dbReference>
<dbReference type="RefSeq" id="WP_124330783.1">
    <property type="nucleotide sequence ID" value="NZ_BEXT01000001.1"/>
</dbReference>
<dbReference type="AlphaFoldDB" id="A0A401G3G6"/>
<evidence type="ECO:0000313" key="8">
    <source>
        <dbReference type="EMBL" id="GBC63743.1"/>
    </source>
</evidence>
<dbReference type="Pfam" id="PF00158">
    <property type="entry name" value="Sigma54_activat"/>
    <property type="match status" value="1"/>
</dbReference>
<dbReference type="SMART" id="SM00382">
    <property type="entry name" value="AAA"/>
    <property type="match status" value="1"/>
</dbReference>
<organism evidence="8 9">
    <name type="scientific">Desulfonema ishimotonii</name>
    <dbReference type="NCBI Taxonomy" id="45657"/>
    <lineage>
        <taxon>Bacteria</taxon>
        <taxon>Pseudomonadati</taxon>
        <taxon>Thermodesulfobacteriota</taxon>
        <taxon>Desulfobacteria</taxon>
        <taxon>Desulfobacterales</taxon>
        <taxon>Desulfococcaceae</taxon>
        <taxon>Desulfonema</taxon>
    </lineage>
</organism>
<dbReference type="InterPro" id="IPR025662">
    <property type="entry name" value="Sigma_54_int_dom_ATP-bd_1"/>
</dbReference>
<evidence type="ECO:0000259" key="7">
    <source>
        <dbReference type="PROSITE" id="PS50110"/>
    </source>
</evidence>
<keyword evidence="4" id="KW-0804">Transcription</keyword>
<dbReference type="PROSITE" id="PS00688">
    <property type="entry name" value="SIGMA54_INTERACT_3"/>
    <property type="match status" value="1"/>
</dbReference>
<dbReference type="SUPFAM" id="SSF52172">
    <property type="entry name" value="CheY-like"/>
    <property type="match status" value="1"/>
</dbReference>
<dbReference type="GO" id="GO:0000160">
    <property type="term" value="P:phosphorelay signal transduction system"/>
    <property type="evidence" value="ECO:0007669"/>
    <property type="project" value="InterPro"/>
</dbReference>
<keyword evidence="1" id="KW-0547">Nucleotide-binding</keyword>
<keyword evidence="3" id="KW-0805">Transcription regulation</keyword>
<evidence type="ECO:0000256" key="1">
    <source>
        <dbReference type="ARBA" id="ARBA00022741"/>
    </source>
</evidence>
<dbReference type="Pfam" id="PF25601">
    <property type="entry name" value="AAA_lid_14"/>
    <property type="match status" value="1"/>
</dbReference>
<dbReference type="Pfam" id="PF02954">
    <property type="entry name" value="HTH_8"/>
    <property type="match status" value="1"/>
</dbReference>
<dbReference type="Gene3D" id="1.10.8.60">
    <property type="match status" value="1"/>
</dbReference>
<sequence>MCKILIIEQSLKCRASFEEALVPPYDLTFWPAGKNVTPHLQKKDYGIILLNFEQDDGVNFRRLKQIRQVSPYTPVVILSEVDKAEPAARAMRKGAADFLVTPFLNEKIRLAVQRALENRQMKNEIDYHRSKQDIVYDFDKIIARSNSMKQIIADLKKFSRTDSTILITGETGTGKSFLSGAVHFNSHRRDNPFIKINCANIPDNLLESELFGHEKGAFTGADKTRVGRLEQGRDGTVFLDEIGEINLSLQAKLLRVLEEKSFERVGGNRTIHSDVRIIAATNRDLEVQVAEGKFREDLFYRINILRILLPALRDRKACIEPLAQHLLEKTCRNLRKTIRGFSPDNVLDRFRAYSWPGNIRQLANTIERAAILEESPFIREENIILPEPVAEIPKTDSMSSVQTENFYSQEKEMIVKALEESLWVQKDAACLLGISPRALNYKIKKLGITHARWRKNR</sequence>
<reference evidence="9" key="2">
    <citation type="submission" date="2019-01" db="EMBL/GenBank/DDBJ databases">
        <title>Genome sequence of Desulfonema ishimotonii strain Tokyo 01.</title>
        <authorList>
            <person name="Fukui M."/>
        </authorList>
    </citation>
    <scope>NUCLEOTIDE SEQUENCE [LARGE SCALE GENOMIC DNA]</scope>
    <source>
        <strain evidence="9">Tokyo 01</strain>
    </source>
</reference>
<comment type="caution">
    <text evidence="5">Lacks conserved residue(s) required for the propagation of feature annotation.</text>
</comment>
<dbReference type="GO" id="GO:0043565">
    <property type="term" value="F:sequence-specific DNA binding"/>
    <property type="evidence" value="ECO:0007669"/>
    <property type="project" value="InterPro"/>
</dbReference>
<evidence type="ECO:0000256" key="3">
    <source>
        <dbReference type="ARBA" id="ARBA00023015"/>
    </source>
</evidence>
<dbReference type="SUPFAM" id="SSF52540">
    <property type="entry name" value="P-loop containing nucleoside triphosphate hydrolases"/>
    <property type="match status" value="1"/>
</dbReference>
<dbReference type="PANTHER" id="PTHR32071">
    <property type="entry name" value="TRANSCRIPTIONAL REGULATORY PROTEIN"/>
    <property type="match status" value="1"/>
</dbReference>
<evidence type="ECO:0000256" key="5">
    <source>
        <dbReference type="PROSITE-ProRule" id="PRU00169"/>
    </source>
</evidence>
<dbReference type="InterPro" id="IPR003593">
    <property type="entry name" value="AAA+_ATPase"/>
</dbReference>
<dbReference type="FunFam" id="3.40.50.300:FF:000006">
    <property type="entry name" value="DNA-binding transcriptional regulator NtrC"/>
    <property type="match status" value="1"/>
</dbReference>
<keyword evidence="2" id="KW-0067">ATP-binding</keyword>
<accession>A0A401G3G6</accession>
<dbReference type="Gene3D" id="3.40.50.300">
    <property type="entry name" value="P-loop containing nucleotide triphosphate hydrolases"/>
    <property type="match status" value="1"/>
</dbReference>
<dbReference type="InterPro" id="IPR002197">
    <property type="entry name" value="HTH_Fis"/>
</dbReference>
<gene>
    <name evidence="8" type="ORF">DENIS_4741</name>
</gene>
<dbReference type="PROSITE" id="PS50110">
    <property type="entry name" value="RESPONSE_REGULATORY"/>
    <property type="match status" value="1"/>
</dbReference>
<dbReference type="InterPro" id="IPR011006">
    <property type="entry name" value="CheY-like_superfamily"/>
</dbReference>
<keyword evidence="9" id="KW-1185">Reference proteome</keyword>
<dbReference type="GO" id="GO:0006355">
    <property type="term" value="P:regulation of DNA-templated transcription"/>
    <property type="evidence" value="ECO:0007669"/>
    <property type="project" value="InterPro"/>
</dbReference>
<dbReference type="CDD" id="cd00009">
    <property type="entry name" value="AAA"/>
    <property type="match status" value="1"/>
</dbReference>
<comment type="caution">
    <text evidence="8">The sequence shown here is derived from an EMBL/GenBank/DDBJ whole genome shotgun (WGS) entry which is preliminary data.</text>
</comment>
<evidence type="ECO:0000259" key="6">
    <source>
        <dbReference type="PROSITE" id="PS50045"/>
    </source>
</evidence>
<dbReference type="PRINTS" id="PR01590">
    <property type="entry name" value="HTHFIS"/>
</dbReference>
<dbReference type="InterPro" id="IPR001789">
    <property type="entry name" value="Sig_transdc_resp-reg_receiver"/>
</dbReference>
<dbReference type="Gene3D" id="1.10.10.60">
    <property type="entry name" value="Homeodomain-like"/>
    <property type="match status" value="1"/>
</dbReference>
<dbReference type="Proteomes" id="UP000288096">
    <property type="component" value="Unassembled WGS sequence"/>
</dbReference>
<dbReference type="SUPFAM" id="SSF46689">
    <property type="entry name" value="Homeodomain-like"/>
    <property type="match status" value="1"/>
</dbReference>
<dbReference type="PROSITE" id="PS50045">
    <property type="entry name" value="SIGMA54_INTERACT_4"/>
    <property type="match status" value="1"/>
</dbReference>
<protein>
    <submittedName>
        <fullName evidence="8">Sigma-54-dependent Fis family transcriptional re gulator</fullName>
    </submittedName>
</protein>
<dbReference type="Pfam" id="PF00072">
    <property type="entry name" value="Response_reg"/>
    <property type="match status" value="1"/>
</dbReference>
<dbReference type="PANTHER" id="PTHR32071:SF113">
    <property type="entry name" value="ALGINATE BIOSYNTHESIS TRANSCRIPTIONAL REGULATORY PROTEIN ALGB"/>
    <property type="match status" value="1"/>
</dbReference>
<evidence type="ECO:0000313" key="9">
    <source>
        <dbReference type="Proteomes" id="UP000288096"/>
    </source>
</evidence>
<dbReference type="OrthoDB" id="5469578at2"/>
<feature type="domain" description="Response regulatory" evidence="7">
    <location>
        <begin position="3"/>
        <end position="116"/>
    </location>
</feature>
<dbReference type="InterPro" id="IPR025944">
    <property type="entry name" value="Sigma_54_int_dom_CS"/>
</dbReference>
<dbReference type="InterPro" id="IPR002078">
    <property type="entry name" value="Sigma_54_int"/>
</dbReference>
<dbReference type="InterPro" id="IPR058031">
    <property type="entry name" value="AAA_lid_NorR"/>
</dbReference>
<feature type="domain" description="Sigma-54 factor interaction" evidence="6">
    <location>
        <begin position="141"/>
        <end position="371"/>
    </location>
</feature>
<dbReference type="GO" id="GO:0005524">
    <property type="term" value="F:ATP binding"/>
    <property type="evidence" value="ECO:0007669"/>
    <property type="project" value="UniProtKB-KW"/>
</dbReference>
<evidence type="ECO:0000256" key="2">
    <source>
        <dbReference type="ARBA" id="ARBA00022840"/>
    </source>
</evidence>